<feature type="region of interest" description="Disordered" evidence="1">
    <location>
        <begin position="54"/>
        <end position="82"/>
    </location>
</feature>
<name>A0A3E0G428_9PSEU</name>
<protein>
    <submittedName>
        <fullName evidence="2">Integrase/recombinase XerC</fullName>
    </submittedName>
</protein>
<comment type="caution">
    <text evidence="2">The sequence shown here is derived from an EMBL/GenBank/DDBJ whole genome shotgun (WGS) entry which is preliminary data.</text>
</comment>
<evidence type="ECO:0000256" key="1">
    <source>
        <dbReference type="SAM" id="MobiDB-lite"/>
    </source>
</evidence>
<proteinExistence type="predicted"/>
<dbReference type="RefSeq" id="WP_116182466.1">
    <property type="nucleotide sequence ID" value="NZ_CP144375.1"/>
</dbReference>
<dbReference type="OrthoDB" id="3216862at2"/>
<accession>A0A3E0G428</accession>
<organism evidence="2 3">
    <name type="scientific">Kutzneria buriramensis</name>
    <dbReference type="NCBI Taxonomy" id="1045776"/>
    <lineage>
        <taxon>Bacteria</taxon>
        <taxon>Bacillati</taxon>
        <taxon>Actinomycetota</taxon>
        <taxon>Actinomycetes</taxon>
        <taxon>Pseudonocardiales</taxon>
        <taxon>Pseudonocardiaceae</taxon>
        <taxon>Kutzneria</taxon>
    </lineage>
</organism>
<dbReference type="AlphaFoldDB" id="A0A3E0G428"/>
<reference evidence="2 3" key="1">
    <citation type="submission" date="2018-08" db="EMBL/GenBank/DDBJ databases">
        <title>Genomic Encyclopedia of Archaeal and Bacterial Type Strains, Phase II (KMG-II): from individual species to whole genera.</title>
        <authorList>
            <person name="Goeker M."/>
        </authorList>
    </citation>
    <scope>NUCLEOTIDE SEQUENCE [LARGE SCALE GENOMIC DNA]</scope>
    <source>
        <strain evidence="2 3">DSM 45791</strain>
    </source>
</reference>
<keyword evidence="3" id="KW-1185">Reference proteome</keyword>
<dbReference type="EMBL" id="QUNO01000049">
    <property type="protein sequence ID" value="REH17416.1"/>
    <property type="molecule type" value="Genomic_DNA"/>
</dbReference>
<evidence type="ECO:0000313" key="3">
    <source>
        <dbReference type="Proteomes" id="UP000256269"/>
    </source>
</evidence>
<dbReference type="Proteomes" id="UP000256269">
    <property type="component" value="Unassembled WGS sequence"/>
</dbReference>
<evidence type="ECO:0000313" key="2">
    <source>
        <dbReference type="EMBL" id="REH17416.1"/>
    </source>
</evidence>
<gene>
    <name evidence="2" type="ORF">BCF44_1493</name>
</gene>
<sequence>MPAASTAVFDGYVAAKHLPGSPLDADSVRDYCSRVRQYLARLAVAVEAGAVDGDPLAEPASMATARSATTAPTRSPSPSALSTVNAHLTAVDDFYRHLGLGPANAKRHELPKTMFRMQALIRESSRGDH</sequence>